<feature type="transmembrane region" description="Helical" evidence="8">
    <location>
        <begin position="28"/>
        <end position="46"/>
    </location>
</feature>
<comment type="pathway">
    <text evidence="2">Quinol/quinone metabolism; menaquinone biosynthesis.</text>
</comment>
<evidence type="ECO:0000256" key="1">
    <source>
        <dbReference type="ARBA" id="ARBA00004141"/>
    </source>
</evidence>
<dbReference type="InterPro" id="IPR026046">
    <property type="entry name" value="UBIAD1"/>
</dbReference>
<evidence type="ECO:0000256" key="6">
    <source>
        <dbReference type="ARBA" id="ARBA00022989"/>
    </source>
</evidence>
<keyword evidence="5 8" id="KW-0812">Transmembrane</keyword>
<feature type="transmembrane region" description="Helical" evidence="8">
    <location>
        <begin position="139"/>
        <end position="157"/>
    </location>
</feature>
<keyword evidence="3" id="KW-0474">Menaquinone biosynthesis</keyword>
<dbReference type="GO" id="GO:0004659">
    <property type="term" value="F:prenyltransferase activity"/>
    <property type="evidence" value="ECO:0007669"/>
    <property type="project" value="InterPro"/>
</dbReference>
<dbReference type="EMBL" id="VIWT01000001">
    <property type="protein sequence ID" value="TWF99020.1"/>
    <property type="molecule type" value="Genomic_DNA"/>
</dbReference>
<keyword evidence="4 9" id="KW-0808">Transferase</keyword>
<dbReference type="GO" id="GO:0042371">
    <property type="term" value="P:vitamin K biosynthetic process"/>
    <property type="evidence" value="ECO:0007669"/>
    <property type="project" value="TreeGrafter"/>
</dbReference>
<dbReference type="GO" id="GO:0016020">
    <property type="term" value="C:membrane"/>
    <property type="evidence" value="ECO:0007669"/>
    <property type="project" value="UniProtKB-SubCell"/>
</dbReference>
<protein>
    <submittedName>
        <fullName evidence="9">1,4-dihydroxy-2-naphthoate octaprenyltransferase</fullName>
    </submittedName>
</protein>
<dbReference type="PANTHER" id="PTHR13929:SF0">
    <property type="entry name" value="UBIA PRENYLTRANSFERASE DOMAIN-CONTAINING PROTEIN 1"/>
    <property type="match status" value="1"/>
</dbReference>
<evidence type="ECO:0000313" key="9">
    <source>
        <dbReference type="EMBL" id="TWF99020.1"/>
    </source>
</evidence>
<dbReference type="InterPro" id="IPR044878">
    <property type="entry name" value="UbiA_sf"/>
</dbReference>
<dbReference type="UniPathway" id="UPA00079"/>
<gene>
    <name evidence="9" type="ORF">FHX73_112855</name>
</gene>
<feature type="transmembrane region" description="Helical" evidence="8">
    <location>
        <begin position="115"/>
        <end position="133"/>
    </location>
</feature>
<evidence type="ECO:0000256" key="7">
    <source>
        <dbReference type="ARBA" id="ARBA00023136"/>
    </source>
</evidence>
<organism evidence="9 10">
    <name type="scientific">Kitasatospora viridis</name>
    <dbReference type="NCBI Taxonomy" id="281105"/>
    <lineage>
        <taxon>Bacteria</taxon>
        <taxon>Bacillati</taxon>
        <taxon>Actinomycetota</taxon>
        <taxon>Actinomycetes</taxon>
        <taxon>Kitasatosporales</taxon>
        <taxon>Streptomycetaceae</taxon>
        <taxon>Kitasatospora</taxon>
    </lineage>
</organism>
<sequence length="320" mass="34204">MDHTAVLGRTGRYAPSWRVYARLAKLDIYDYYLATPLLLAMLLPGGRLTTDGWAVIGLFLVGGIAMFAGLCSFDDVTGYRDGSDAANYGPDAPARRLARKPLIAGALSEPQAVRFAWCAIAAQFACWGLALLVAPHRPWWAVAATLLCLFAGFQYSWWLRLSYRGWQEFLLAAYGWVFVLAPYGLVTGQAQGFAMVLGLVFGLGPLLFGVYSNVNDIAGDRAVGRRTVAVLASPAGNAGFVGALCLVEAALLVLPAEFGAAPWWFAALAVPVIALRAGQFTLGLVAGSREILRARRLGIHTHRVCTLLLVTACLLNGGAA</sequence>
<dbReference type="InterPro" id="IPR000537">
    <property type="entry name" value="UbiA_prenyltransferase"/>
</dbReference>
<evidence type="ECO:0000313" key="10">
    <source>
        <dbReference type="Proteomes" id="UP000317940"/>
    </source>
</evidence>
<reference evidence="9 10" key="1">
    <citation type="submission" date="2019-06" db="EMBL/GenBank/DDBJ databases">
        <title>Sequencing the genomes of 1000 actinobacteria strains.</title>
        <authorList>
            <person name="Klenk H.-P."/>
        </authorList>
    </citation>
    <scope>NUCLEOTIDE SEQUENCE [LARGE SCALE GENOMIC DNA]</scope>
    <source>
        <strain evidence="9 10">DSM 44826</strain>
    </source>
</reference>
<dbReference type="AlphaFoldDB" id="A0A561UI47"/>
<keyword evidence="7 8" id="KW-0472">Membrane</keyword>
<feature type="transmembrane region" description="Helical" evidence="8">
    <location>
        <begin position="169"/>
        <end position="186"/>
    </location>
</feature>
<keyword evidence="6 8" id="KW-1133">Transmembrane helix</keyword>
<proteinExistence type="predicted"/>
<dbReference type="GO" id="GO:0009234">
    <property type="term" value="P:menaquinone biosynthetic process"/>
    <property type="evidence" value="ECO:0007669"/>
    <property type="project" value="UniProtKB-UniPathway"/>
</dbReference>
<evidence type="ECO:0000256" key="3">
    <source>
        <dbReference type="ARBA" id="ARBA00022428"/>
    </source>
</evidence>
<feature type="transmembrane region" description="Helical" evidence="8">
    <location>
        <begin position="262"/>
        <end position="286"/>
    </location>
</feature>
<dbReference type="Proteomes" id="UP000317940">
    <property type="component" value="Unassembled WGS sequence"/>
</dbReference>
<dbReference type="PANTHER" id="PTHR13929">
    <property type="entry name" value="1,4-DIHYDROXY-2-NAPHTHOATE OCTAPRENYLTRANSFERASE"/>
    <property type="match status" value="1"/>
</dbReference>
<feature type="transmembrane region" description="Helical" evidence="8">
    <location>
        <begin position="192"/>
        <end position="214"/>
    </location>
</feature>
<comment type="subcellular location">
    <subcellularLocation>
        <location evidence="1">Membrane</location>
        <topology evidence="1">Multi-pass membrane protein</topology>
    </subcellularLocation>
</comment>
<dbReference type="Pfam" id="PF01040">
    <property type="entry name" value="UbiA"/>
    <property type="match status" value="1"/>
</dbReference>
<evidence type="ECO:0000256" key="5">
    <source>
        <dbReference type="ARBA" id="ARBA00022692"/>
    </source>
</evidence>
<evidence type="ECO:0000256" key="2">
    <source>
        <dbReference type="ARBA" id="ARBA00004863"/>
    </source>
</evidence>
<dbReference type="RefSeq" id="WP_246213523.1">
    <property type="nucleotide sequence ID" value="NZ_BAAAMZ010000011.1"/>
</dbReference>
<comment type="caution">
    <text evidence="9">The sequence shown here is derived from an EMBL/GenBank/DDBJ whole genome shotgun (WGS) entry which is preliminary data.</text>
</comment>
<evidence type="ECO:0000256" key="8">
    <source>
        <dbReference type="SAM" id="Phobius"/>
    </source>
</evidence>
<feature type="transmembrane region" description="Helical" evidence="8">
    <location>
        <begin position="52"/>
        <end position="73"/>
    </location>
</feature>
<name>A0A561UI47_9ACTN</name>
<accession>A0A561UI47</accession>
<dbReference type="CDD" id="cd13956">
    <property type="entry name" value="PT_UbiA"/>
    <property type="match status" value="1"/>
</dbReference>
<keyword evidence="10" id="KW-1185">Reference proteome</keyword>
<evidence type="ECO:0000256" key="4">
    <source>
        <dbReference type="ARBA" id="ARBA00022679"/>
    </source>
</evidence>
<feature type="transmembrane region" description="Helical" evidence="8">
    <location>
        <begin position="235"/>
        <end position="256"/>
    </location>
</feature>
<dbReference type="Gene3D" id="1.10.357.140">
    <property type="entry name" value="UbiA prenyltransferase"/>
    <property type="match status" value="1"/>
</dbReference>